<feature type="compositionally biased region" description="Low complexity" evidence="1">
    <location>
        <begin position="24"/>
        <end position="35"/>
    </location>
</feature>
<dbReference type="AlphaFoldDB" id="A0A8S2APJ8"/>
<evidence type="ECO:0008006" key="4">
    <source>
        <dbReference type="Google" id="ProtNLM"/>
    </source>
</evidence>
<proteinExistence type="predicted"/>
<accession>A0A8S2APJ8</accession>
<feature type="compositionally biased region" description="Acidic residues" evidence="1">
    <location>
        <begin position="123"/>
        <end position="145"/>
    </location>
</feature>
<evidence type="ECO:0000313" key="2">
    <source>
        <dbReference type="EMBL" id="CAE6138125.1"/>
    </source>
</evidence>
<feature type="compositionally biased region" description="Acidic residues" evidence="1">
    <location>
        <begin position="102"/>
        <end position="115"/>
    </location>
</feature>
<dbReference type="InterPro" id="IPR006525">
    <property type="entry name" value="Cystatin-related_pln"/>
</dbReference>
<gene>
    <name evidence="2" type="ORF">AARE701A_LOCUS16934</name>
</gene>
<dbReference type="EMBL" id="LR999456">
    <property type="protein sequence ID" value="CAE6138125.1"/>
    <property type="molecule type" value="Genomic_DNA"/>
</dbReference>
<evidence type="ECO:0000313" key="3">
    <source>
        <dbReference type="Proteomes" id="UP000682877"/>
    </source>
</evidence>
<feature type="compositionally biased region" description="Acidic residues" evidence="1">
    <location>
        <begin position="59"/>
        <end position="94"/>
    </location>
</feature>
<dbReference type="PANTHER" id="PTHR31228:SF10">
    <property type="entry name" value="CYSTATIN_MONELLIN SUPERFAMILY PROTEIN"/>
    <property type="match status" value="1"/>
</dbReference>
<keyword evidence="3" id="KW-1185">Reference proteome</keyword>
<dbReference type="Proteomes" id="UP000682877">
    <property type="component" value="Chromosome 6"/>
</dbReference>
<sequence length="283" mass="32244">MASGSSKTNAQTAQIASTAAEPIETTTDESTVSSSLNKDRSDSETKEDDYSSDGNEYSAESDEEEEGEDYESNGEEEEDEDDCESNEEEDDDNESNDKERDGEDDEDSIVDDGDSTSDQPEWGVDDFDDIYSDFYSPDEDCYTDEEDERKKRLYRRNLHFSHGFLVEKGIRPRSVWSGAILLEPLDSEHSPVKGRTQLQYAQDMVKLSLRKYNALNETNVTLDHIVRVTGSFTGRWVSYITFMAKESEDDDTLVEYQAKVVKKLRCKTYPMFCRPSPKLDPDM</sequence>
<organism evidence="2 3">
    <name type="scientific">Arabidopsis arenosa</name>
    <name type="common">Sand rock-cress</name>
    <name type="synonym">Cardaminopsis arenosa</name>
    <dbReference type="NCBI Taxonomy" id="38785"/>
    <lineage>
        <taxon>Eukaryota</taxon>
        <taxon>Viridiplantae</taxon>
        <taxon>Streptophyta</taxon>
        <taxon>Embryophyta</taxon>
        <taxon>Tracheophyta</taxon>
        <taxon>Spermatophyta</taxon>
        <taxon>Magnoliopsida</taxon>
        <taxon>eudicotyledons</taxon>
        <taxon>Gunneridae</taxon>
        <taxon>Pentapetalae</taxon>
        <taxon>rosids</taxon>
        <taxon>malvids</taxon>
        <taxon>Brassicales</taxon>
        <taxon>Brassicaceae</taxon>
        <taxon>Camelineae</taxon>
        <taxon>Arabidopsis</taxon>
    </lineage>
</organism>
<dbReference type="PANTHER" id="PTHR31228">
    <property type="entry name" value="CYSTATIN/MONELLIN SUPERFAMILY PROTEIN"/>
    <property type="match status" value="1"/>
</dbReference>
<evidence type="ECO:0000256" key="1">
    <source>
        <dbReference type="SAM" id="MobiDB-lite"/>
    </source>
</evidence>
<dbReference type="NCBIfam" id="TIGR01638">
    <property type="entry name" value="Atha_cystat_rel"/>
    <property type="match status" value="1"/>
</dbReference>
<protein>
    <recommendedName>
        <fullName evidence="4">Cystatin domain-containing protein</fullName>
    </recommendedName>
</protein>
<name>A0A8S2APJ8_ARAAE</name>
<feature type="compositionally biased region" description="Polar residues" evidence="1">
    <location>
        <begin position="1"/>
        <end position="17"/>
    </location>
</feature>
<reference evidence="2" key="1">
    <citation type="submission" date="2021-01" db="EMBL/GenBank/DDBJ databases">
        <authorList>
            <person name="Bezrukov I."/>
        </authorList>
    </citation>
    <scope>NUCLEOTIDE SEQUENCE</scope>
</reference>
<feature type="region of interest" description="Disordered" evidence="1">
    <location>
        <begin position="1"/>
        <end position="145"/>
    </location>
</feature>